<dbReference type="InterPro" id="IPR000101">
    <property type="entry name" value="GGT_peptidase"/>
</dbReference>
<keyword evidence="7" id="KW-0378">Hydrolase</keyword>
<feature type="binding site" evidence="12">
    <location>
        <position position="395"/>
    </location>
    <ligand>
        <name>L-glutamate</name>
        <dbReference type="ChEBI" id="CHEBI:29985"/>
    </ligand>
</feature>
<evidence type="ECO:0000313" key="15">
    <source>
        <dbReference type="Proteomes" id="UP000008063"/>
    </source>
</evidence>
<evidence type="ECO:0000256" key="7">
    <source>
        <dbReference type="ARBA" id="ARBA00022801"/>
    </source>
</evidence>
<keyword evidence="9" id="KW-0012">Acyltransferase</keyword>
<dbReference type="MEROPS" id="T03.011"/>
<comment type="catalytic activity">
    <reaction evidence="1">
        <text>an S-substituted glutathione + H2O = an S-substituted L-cysteinylglycine + L-glutamate</text>
        <dbReference type="Rhea" id="RHEA:59468"/>
        <dbReference type="ChEBI" id="CHEBI:15377"/>
        <dbReference type="ChEBI" id="CHEBI:29985"/>
        <dbReference type="ChEBI" id="CHEBI:90779"/>
        <dbReference type="ChEBI" id="CHEBI:143103"/>
        <dbReference type="EC" id="3.4.19.13"/>
    </reaction>
</comment>
<feature type="binding site" evidence="12">
    <location>
        <position position="344"/>
    </location>
    <ligand>
        <name>L-glutamate</name>
        <dbReference type="ChEBI" id="CHEBI:29985"/>
    </ligand>
</feature>
<feature type="binding site" evidence="12">
    <location>
        <begin position="372"/>
        <end position="373"/>
    </location>
    <ligand>
        <name>L-glutamate</name>
        <dbReference type="ChEBI" id="CHEBI:29985"/>
    </ligand>
</feature>
<dbReference type="HOGENOM" id="CLU_014813_4_1_1"/>
<evidence type="ECO:0000256" key="8">
    <source>
        <dbReference type="ARBA" id="ARBA00023180"/>
    </source>
</evidence>
<feature type="binding site" evidence="12">
    <location>
        <begin position="320"/>
        <end position="322"/>
    </location>
    <ligand>
        <name>L-glutamate</name>
        <dbReference type="ChEBI" id="CHEBI:29985"/>
    </ligand>
</feature>
<dbReference type="EMBL" id="GL945479">
    <property type="protein sequence ID" value="EGO00269.1"/>
    <property type="molecule type" value="Genomic_DNA"/>
</dbReference>
<dbReference type="PANTHER" id="PTHR11686:SF9">
    <property type="entry name" value="RE13973P"/>
    <property type="match status" value="1"/>
</dbReference>
<proteinExistence type="inferred from homology"/>
<dbReference type="GO" id="GO:0036374">
    <property type="term" value="F:glutathione hydrolase activity"/>
    <property type="evidence" value="ECO:0007669"/>
    <property type="project" value="UniProtKB-EC"/>
</dbReference>
<feature type="compositionally biased region" description="Gly residues" evidence="13">
    <location>
        <begin position="1"/>
        <end position="11"/>
    </location>
</feature>
<dbReference type="OrthoDB" id="1081007at2759"/>
<dbReference type="AlphaFoldDB" id="F8PW93"/>
<comment type="catalytic activity">
    <reaction evidence="10">
        <text>an N-terminal (5-L-glutamyl)-[peptide] + an alpha-amino acid = 5-L-glutamyl amino acid + an N-terminal L-alpha-aminoacyl-[peptide]</text>
        <dbReference type="Rhea" id="RHEA:23904"/>
        <dbReference type="Rhea" id="RHEA-COMP:9780"/>
        <dbReference type="Rhea" id="RHEA-COMP:9795"/>
        <dbReference type="ChEBI" id="CHEBI:77644"/>
        <dbReference type="ChEBI" id="CHEBI:78597"/>
        <dbReference type="ChEBI" id="CHEBI:78599"/>
        <dbReference type="ChEBI" id="CHEBI:78608"/>
        <dbReference type="EC" id="2.3.2.2"/>
    </reaction>
</comment>
<dbReference type="Pfam" id="PF01019">
    <property type="entry name" value="G_glu_transpept"/>
    <property type="match status" value="1"/>
</dbReference>
<keyword evidence="15" id="KW-1185">Reference proteome</keyword>
<dbReference type="GO" id="GO:0005886">
    <property type="term" value="C:plasma membrane"/>
    <property type="evidence" value="ECO:0007669"/>
    <property type="project" value="TreeGrafter"/>
</dbReference>
<name>F8PW93_SERL3</name>
<evidence type="ECO:0000256" key="1">
    <source>
        <dbReference type="ARBA" id="ARBA00001049"/>
    </source>
</evidence>
<evidence type="ECO:0000256" key="13">
    <source>
        <dbReference type="SAM" id="MobiDB-lite"/>
    </source>
</evidence>
<feature type="region of interest" description="Disordered" evidence="13">
    <location>
        <begin position="1"/>
        <end position="21"/>
    </location>
</feature>
<accession>F8PW93</accession>
<dbReference type="Gene3D" id="1.10.246.130">
    <property type="match status" value="1"/>
</dbReference>
<dbReference type="NCBIfam" id="TIGR00066">
    <property type="entry name" value="g_glut_trans"/>
    <property type="match status" value="1"/>
</dbReference>
<evidence type="ECO:0000256" key="9">
    <source>
        <dbReference type="ARBA" id="ARBA00023315"/>
    </source>
</evidence>
<dbReference type="OMA" id="ICGMGPP"/>
<evidence type="ECO:0008006" key="16">
    <source>
        <dbReference type="Google" id="ProtNLM"/>
    </source>
</evidence>
<dbReference type="GO" id="GO:0006751">
    <property type="term" value="P:glutathione catabolic process"/>
    <property type="evidence" value="ECO:0007669"/>
    <property type="project" value="InterPro"/>
</dbReference>
<sequence length="491" mass="53467">MFSSGIGGGGFMTVRIPPPSPGGSSEVYVVDFRETAPASASTTMYRNNPMGAMFGGLASGVPGELRGLEEAHKRWGSLPWSRLVQPSADLAREWTVDPELANRIKMFSPIMLGYPDWKAVFAPEGHILREGDAIKRTNFSKTLTTIASEGARAFYEGPIADSIIRKVQETGGIMTHADLANYAVKVYPALQGTYRGKKVYTPDAPTSGPVLLHMLNLMEHYDLIGDGRTGLNVHRLVEVLKFGFAARTKICDPAFDDKSSDRIGKISTKEFADEISTNITDDRTHPPEYYNPEFDVKVDHGTSHTSTIDKDGMAVSLTSTVNFVFGSLVLDSETGIILNDEMDDFSTPGIANGFGLWPSPYNYPEPGKRPLSSMVPTIVENADGSFYLSIGGSGGSQIFGAVFQTMLNLEWGMDVSEAIEYGRLHDQLYPLRVNVDNIYPTELVDALKERGHNVTVVDINRVAAVVQAVVRQDGTIYAASDSRKNGIASGY</sequence>
<keyword evidence="6" id="KW-0808">Transferase</keyword>
<dbReference type="GO" id="GO:0000324">
    <property type="term" value="C:fungal-type vacuole"/>
    <property type="evidence" value="ECO:0007669"/>
    <property type="project" value="TreeGrafter"/>
</dbReference>
<dbReference type="InterPro" id="IPR029055">
    <property type="entry name" value="Ntn_hydrolases_N"/>
</dbReference>
<gene>
    <name evidence="14" type="ORF">SERLA73DRAFT_180768</name>
</gene>
<dbReference type="InterPro" id="IPR043137">
    <property type="entry name" value="GGT_ssub_C"/>
</dbReference>
<feature type="active site" description="Nucleophile" evidence="11">
    <location>
        <position position="302"/>
    </location>
</feature>
<dbReference type="PANTHER" id="PTHR11686">
    <property type="entry name" value="GAMMA GLUTAMYL TRANSPEPTIDASE"/>
    <property type="match status" value="1"/>
</dbReference>
<comment type="similarity">
    <text evidence="4">Belongs to the gamma-glutamyltransferase family.</text>
</comment>
<dbReference type="PRINTS" id="PR01210">
    <property type="entry name" value="GGTRANSPTASE"/>
</dbReference>
<dbReference type="InParanoid" id="F8PW93"/>
<dbReference type="STRING" id="936435.F8PW93"/>
<evidence type="ECO:0000256" key="2">
    <source>
        <dbReference type="ARBA" id="ARBA00001089"/>
    </source>
</evidence>
<evidence type="ECO:0000256" key="4">
    <source>
        <dbReference type="ARBA" id="ARBA00009381"/>
    </source>
</evidence>
<organism evidence="15">
    <name type="scientific">Serpula lacrymans var. lacrymans (strain S7.3)</name>
    <name type="common">Dry rot fungus</name>
    <dbReference type="NCBI Taxonomy" id="936435"/>
    <lineage>
        <taxon>Eukaryota</taxon>
        <taxon>Fungi</taxon>
        <taxon>Dikarya</taxon>
        <taxon>Basidiomycota</taxon>
        <taxon>Agaricomycotina</taxon>
        <taxon>Agaricomycetes</taxon>
        <taxon>Agaricomycetidae</taxon>
        <taxon>Boletales</taxon>
        <taxon>Coniophorineae</taxon>
        <taxon>Serpulaceae</taxon>
        <taxon>Serpula</taxon>
    </lineage>
</organism>
<dbReference type="FunFam" id="3.60.20.40:FF:000001">
    <property type="entry name" value="Gamma-glutamyltranspeptidase 1"/>
    <property type="match status" value="1"/>
</dbReference>
<evidence type="ECO:0000256" key="11">
    <source>
        <dbReference type="PIRSR" id="PIRSR600101-1"/>
    </source>
</evidence>
<evidence type="ECO:0000313" key="14">
    <source>
        <dbReference type="EMBL" id="EGO00269.1"/>
    </source>
</evidence>
<evidence type="ECO:0000256" key="5">
    <source>
        <dbReference type="ARBA" id="ARBA00022670"/>
    </source>
</evidence>
<reference evidence="15" key="1">
    <citation type="journal article" date="2011" name="Science">
        <title>The plant cell wall-decomposing machinery underlies the functional diversity of forest fungi.</title>
        <authorList>
            <person name="Eastwood D.C."/>
            <person name="Floudas D."/>
            <person name="Binder M."/>
            <person name="Majcherczyk A."/>
            <person name="Schneider P."/>
            <person name="Aerts A."/>
            <person name="Asiegbu F.O."/>
            <person name="Baker S.E."/>
            <person name="Barry K."/>
            <person name="Bendiksby M."/>
            <person name="Blumentritt M."/>
            <person name="Coutinho P.M."/>
            <person name="Cullen D."/>
            <person name="de Vries R.P."/>
            <person name="Gathman A."/>
            <person name="Goodell B."/>
            <person name="Henrissat B."/>
            <person name="Ihrmark K."/>
            <person name="Kauserud H."/>
            <person name="Kohler A."/>
            <person name="LaButti K."/>
            <person name="Lapidus A."/>
            <person name="Lavin J.L."/>
            <person name="Lee Y.-H."/>
            <person name="Lindquist E."/>
            <person name="Lilly W."/>
            <person name="Lucas S."/>
            <person name="Morin E."/>
            <person name="Murat C."/>
            <person name="Oguiza J.A."/>
            <person name="Park J."/>
            <person name="Pisabarro A.G."/>
            <person name="Riley R."/>
            <person name="Rosling A."/>
            <person name="Salamov A."/>
            <person name="Schmidt O."/>
            <person name="Schmutz J."/>
            <person name="Skrede I."/>
            <person name="Stenlid J."/>
            <person name="Wiebenga A."/>
            <person name="Xie X."/>
            <person name="Kuees U."/>
            <person name="Hibbett D.S."/>
            <person name="Hoffmeister D."/>
            <person name="Hoegberg N."/>
            <person name="Martin F."/>
            <person name="Grigoriev I.V."/>
            <person name="Watkinson S.C."/>
        </authorList>
    </citation>
    <scope>NUCLEOTIDE SEQUENCE [LARGE SCALE GENOMIC DNA]</scope>
    <source>
        <strain evidence="15">strain S7.3</strain>
    </source>
</reference>
<dbReference type="FunCoup" id="F8PW93">
    <property type="interactions" value="93"/>
</dbReference>
<comment type="pathway">
    <text evidence="3">Sulfur metabolism; glutathione metabolism.</text>
</comment>
<dbReference type="Proteomes" id="UP000008063">
    <property type="component" value="Unassembled WGS sequence"/>
</dbReference>
<dbReference type="FunFam" id="1.10.246.130:FF:000005">
    <property type="entry name" value="Gamma-glutamyltranspeptidase 1, putative"/>
    <property type="match status" value="1"/>
</dbReference>
<dbReference type="Gene3D" id="3.60.20.40">
    <property type="match status" value="1"/>
</dbReference>
<keyword evidence="8" id="KW-0325">Glycoprotein</keyword>
<dbReference type="GO" id="GO:0103068">
    <property type="term" value="F:leukotriene C4 gamma-glutamyl transferase activity"/>
    <property type="evidence" value="ECO:0007669"/>
    <property type="project" value="UniProtKB-EC"/>
</dbReference>
<dbReference type="GO" id="GO:0006508">
    <property type="term" value="P:proteolysis"/>
    <property type="evidence" value="ECO:0007669"/>
    <property type="project" value="UniProtKB-KW"/>
</dbReference>
<comment type="catalytic activity">
    <reaction evidence="2">
        <text>glutathione + H2O = L-cysteinylglycine + L-glutamate</text>
        <dbReference type="Rhea" id="RHEA:28807"/>
        <dbReference type="ChEBI" id="CHEBI:15377"/>
        <dbReference type="ChEBI" id="CHEBI:29985"/>
        <dbReference type="ChEBI" id="CHEBI:57925"/>
        <dbReference type="ChEBI" id="CHEBI:61694"/>
        <dbReference type="EC" id="3.4.19.13"/>
    </reaction>
</comment>
<dbReference type="InterPro" id="IPR043138">
    <property type="entry name" value="GGT_lsub"/>
</dbReference>
<evidence type="ECO:0000256" key="10">
    <source>
        <dbReference type="ARBA" id="ARBA00047417"/>
    </source>
</evidence>
<evidence type="ECO:0000256" key="6">
    <source>
        <dbReference type="ARBA" id="ARBA00022679"/>
    </source>
</evidence>
<dbReference type="SUPFAM" id="SSF56235">
    <property type="entry name" value="N-terminal nucleophile aminohydrolases (Ntn hydrolases)"/>
    <property type="match status" value="1"/>
</dbReference>
<keyword evidence="5" id="KW-0645">Protease</keyword>
<dbReference type="eggNOG" id="KOG2410">
    <property type="taxonomic scope" value="Eukaryota"/>
</dbReference>
<evidence type="ECO:0000256" key="3">
    <source>
        <dbReference type="ARBA" id="ARBA00005115"/>
    </source>
</evidence>
<evidence type="ECO:0000256" key="12">
    <source>
        <dbReference type="PIRSR" id="PIRSR600101-2"/>
    </source>
</evidence>
<feature type="binding site" evidence="12">
    <location>
        <position position="33"/>
    </location>
    <ligand>
        <name>L-glutamate</name>
        <dbReference type="ChEBI" id="CHEBI:29985"/>
    </ligand>
</feature>
<protein>
    <recommendedName>
        <fullName evidence="16">Gamma-glutamyltransferase</fullName>
    </recommendedName>
</protein>